<keyword evidence="1" id="KW-0732">Signal</keyword>
<evidence type="ECO:0000313" key="2">
    <source>
        <dbReference type="EMBL" id="XIA18859.1"/>
    </source>
</evidence>
<proteinExistence type="predicted"/>
<name>A0AB74UVQ7_9GAMM</name>
<reference evidence="2" key="1">
    <citation type="submission" date="2024-10" db="EMBL/GenBank/DDBJ databases">
        <authorList>
            <person name="Lesea H.P."/>
            <person name="Kuehl J.V."/>
            <person name="Chandonia J.-M."/>
        </authorList>
    </citation>
    <scope>NUCLEOTIDE SEQUENCE</scope>
    <source>
        <strain evidence="2">FW102-FHT14D07</strain>
    </source>
</reference>
<dbReference type="AlphaFoldDB" id="A0AB74UVQ7"/>
<feature type="chain" id="PRO_5044501195" evidence="1">
    <location>
        <begin position="23"/>
        <end position="361"/>
    </location>
</feature>
<feature type="signal peptide" evidence="1">
    <location>
        <begin position="1"/>
        <end position="22"/>
    </location>
</feature>
<evidence type="ECO:0000256" key="1">
    <source>
        <dbReference type="SAM" id="SignalP"/>
    </source>
</evidence>
<accession>A0AB74UVQ7</accession>
<dbReference type="EMBL" id="CP170721">
    <property type="protein sequence ID" value="XIA18859.1"/>
    <property type="molecule type" value="Genomic_DNA"/>
</dbReference>
<sequence>MTNTHSLLLALACLAMTGCLPEAPSTGLAQAPAATASVAARTPIVASGPAPQPAAPVSAPTKPFAFAADAASATAGCAFTGLQLPPSTRVYAAGAYGGSRQDFQIDQSGHEATAMRVAVNQPDAPVVLMLGAYEPTVWSVGWTPGTRILAVLVSGYHRQEITGLPADVPVRTSTYDNRSGCEYFYVAPKNAGKLNPIARRMFGRPVDMLYPAQGGEVVVGSPLPAGSALVTDGSARPASAFRLPNSSLAGPAGLEQGVRDGFLREADASDGAAWIAARRARQHAPVDAPPIAGGAPAPRMPSMFRAYVVLKAYTLPAGLYGANSATFFVPKGVPRPTGKLGHSTLYDFNTVSCVGVGCGME</sequence>
<protein>
    <submittedName>
        <fullName evidence="2">Uncharacterized protein</fullName>
    </submittedName>
</protein>
<organism evidence="2">
    <name type="scientific">Rhodanobacter sp. FW102-FHT14D07</name>
    <dbReference type="NCBI Taxonomy" id="3351462"/>
    <lineage>
        <taxon>Bacteria</taxon>
        <taxon>Pseudomonadati</taxon>
        <taxon>Pseudomonadota</taxon>
        <taxon>Gammaproteobacteria</taxon>
        <taxon>Lysobacterales</taxon>
        <taxon>Rhodanobacteraceae</taxon>
        <taxon>Rhodanobacter</taxon>
    </lineage>
</organism>
<dbReference type="RefSeq" id="WP_395119954.1">
    <property type="nucleotide sequence ID" value="NZ_CP170721.1"/>
</dbReference>
<gene>
    <name evidence="2" type="ORF">ACFYG5_01595</name>
</gene>